<dbReference type="Proteomes" id="UP000324222">
    <property type="component" value="Unassembled WGS sequence"/>
</dbReference>
<keyword evidence="2" id="KW-1185">Reference proteome</keyword>
<name>A0A5B7K7W6_PORTR</name>
<proteinExistence type="predicted"/>
<protein>
    <submittedName>
        <fullName evidence="1">Uncharacterized protein</fullName>
    </submittedName>
</protein>
<evidence type="ECO:0000313" key="1">
    <source>
        <dbReference type="EMBL" id="MPD06512.1"/>
    </source>
</evidence>
<evidence type="ECO:0000313" key="2">
    <source>
        <dbReference type="Proteomes" id="UP000324222"/>
    </source>
</evidence>
<gene>
    <name evidence="1" type="ORF">E2C01_102326</name>
</gene>
<sequence length="12" mass="1435">MWRLTGAQSQTR</sequence>
<comment type="caution">
    <text evidence="1">The sequence shown here is derived from an EMBL/GenBank/DDBJ whole genome shotgun (WGS) entry which is preliminary data.</text>
</comment>
<accession>A0A5B7K7W6</accession>
<organism evidence="1 2">
    <name type="scientific">Portunus trituberculatus</name>
    <name type="common">Swimming crab</name>
    <name type="synonym">Neptunus trituberculatus</name>
    <dbReference type="NCBI Taxonomy" id="210409"/>
    <lineage>
        <taxon>Eukaryota</taxon>
        <taxon>Metazoa</taxon>
        <taxon>Ecdysozoa</taxon>
        <taxon>Arthropoda</taxon>
        <taxon>Crustacea</taxon>
        <taxon>Multicrustacea</taxon>
        <taxon>Malacostraca</taxon>
        <taxon>Eumalacostraca</taxon>
        <taxon>Eucarida</taxon>
        <taxon>Decapoda</taxon>
        <taxon>Pleocyemata</taxon>
        <taxon>Brachyura</taxon>
        <taxon>Eubrachyura</taxon>
        <taxon>Portunoidea</taxon>
        <taxon>Portunidae</taxon>
        <taxon>Portuninae</taxon>
        <taxon>Portunus</taxon>
    </lineage>
</organism>
<reference evidence="1 2" key="1">
    <citation type="submission" date="2019-05" db="EMBL/GenBank/DDBJ databases">
        <title>Another draft genome of Portunus trituberculatus and its Hox gene families provides insights of decapod evolution.</title>
        <authorList>
            <person name="Jeong J.-H."/>
            <person name="Song I."/>
            <person name="Kim S."/>
            <person name="Choi T."/>
            <person name="Kim D."/>
            <person name="Ryu S."/>
            <person name="Kim W."/>
        </authorList>
    </citation>
    <scope>NUCLEOTIDE SEQUENCE [LARGE SCALE GENOMIC DNA]</scope>
    <source>
        <tissue evidence="1">Muscle</tissue>
    </source>
</reference>
<dbReference type="EMBL" id="VSRR010151617">
    <property type="protein sequence ID" value="MPD06512.1"/>
    <property type="molecule type" value="Genomic_DNA"/>
</dbReference>